<name>A0A412N0D0_9BACE</name>
<dbReference type="EMBL" id="QRWP01000012">
    <property type="protein sequence ID" value="RGT30771.1"/>
    <property type="molecule type" value="Genomic_DNA"/>
</dbReference>
<organism evidence="1 2">
    <name type="scientific">Bacteroides clarus</name>
    <dbReference type="NCBI Taxonomy" id="626929"/>
    <lineage>
        <taxon>Bacteria</taxon>
        <taxon>Pseudomonadati</taxon>
        <taxon>Bacteroidota</taxon>
        <taxon>Bacteroidia</taxon>
        <taxon>Bacteroidales</taxon>
        <taxon>Bacteroidaceae</taxon>
        <taxon>Bacteroides</taxon>
    </lineage>
</organism>
<dbReference type="Pfam" id="PF13711">
    <property type="entry name" value="DUF4160"/>
    <property type="match status" value="1"/>
</dbReference>
<evidence type="ECO:0000313" key="1">
    <source>
        <dbReference type="EMBL" id="RGT30771.1"/>
    </source>
</evidence>
<comment type="caution">
    <text evidence="1">The sequence shown here is derived from an EMBL/GenBank/DDBJ whole genome shotgun (WGS) entry which is preliminary data.</text>
</comment>
<proteinExistence type="predicted"/>
<gene>
    <name evidence="1" type="ORF">DWX38_13640</name>
</gene>
<dbReference type="InterPro" id="IPR025427">
    <property type="entry name" value="DUF4160"/>
</dbReference>
<dbReference type="Proteomes" id="UP000285159">
    <property type="component" value="Unassembled WGS sequence"/>
</dbReference>
<reference evidence="1 2" key="1">
    <citation type="submission" date="2018-08" db="EMBL/GenBank/DDBJ databases">
        <title>A genome reference for cultivated species of the human gut microbiota.</title>
        <authorList>
            <person name="Zou Y."/>
            <person name="Xue W."/>
            <person name="Luo G."/>
        </authorList>
    </citation>
    <scope>NUCLEOTIDE SEQUENCE [LARGE SCALE GENOMIC DNA]</scope>
    <source>
        <strain evidence="1 2">AF19-1AC</strain>
    </source>
</reference>
<dbReference type="AlphaFoldDB" id="A0A412N0D0"/>
<evidence type="ECO:0000313" key="2">
    <source>
        <dbReference type="Proteomes" id="UP000285159"/>
    </source>
</evidence>
<sequence length="79" mass="9186">MPTVLILFGLKFKIYTAEHQPPHCHVTSQDGQAKFEIRDEVKLIENKGMKPKDLSLARAILEENLEIIQEEWKKLHGDF</sequence>
<protein>
    <submittedName>
        <fullName evidence="1">DUF4160 domain-containing protein</fullName>
    </submittedName>
</protein>
<dbReference type="RefSeq" id="WP_118468802.1">
    <property type="nucleotide sequence ID" value="NZ_CABIZW010000001.1"/>
</dbReference>
<accession>A0A412N0D0</accession>